<name>A0A2A9PLF3_OPHUN</name>
<dbReference type="OrthoDB" id="8300194at2759"/>
<reference evidence="2 3" key="1">
    <citation type="journal article" date="2015" name="BMC Genomics">
        <title>Gene expression during zombie ant biting behavior reflects the complexity underlying fungal parasitic behavioral manipulation.</title>
        <authorList>
            <person name="de Bekker C."/>
            <person name="Ohm R.A."/>
            <person name="Loreto R.G."/>
            <person name="Sebastian A."/>
            <person name="Albert I."/>
            <person name="Merrow M."/>
            <person name="Brachmann A."/>
            <person name="Hughes D.P."/>
        </authorList>
    </citation>
    <scope>NUCLEOTIDE SEQUENCE [LARGE SCALE GENOMIC DNA]</scope>
    <source>
        <strain evidence="2 3">SC16a</strain>
    </source>
</reference>
<dbReference type="AlphaFoldDB" id="A0A2A9PLF3"/>
<dbReference type="InterPro" id="IPR051678">
    <property type="entry name" value="AGP_Transferase"/>
</dbReference>
<dbReference type="Gene3D" id="3.90.1200.10">
    <property type="match status" value="1"/>
</dbReference>
<dbReference type="Proteomes" id="UP000037136">
    <property type="component" value="Unassembled WGS sequence"/>
</dbReference>
<dbReference type="CDD" id="cd05120">
    <property type="entry name" value="APH_ChoK_like"/>
    <property type="match status" value="1"/>
</dbReference>
<dbReference type="STRING" id="268505.A0A2A9PLF3"/>
<keyword evidence="3" id="KW-1185">Reference proteome</keyword>
<organism evidence="2 3">
    <name type="scientific">Ophiocordyceps unilateralis</name>
    <name type="common">Zombie-ant fungus</name>
    <name type="synonym">Torrubia unilateralis</name>
    <dbReference type="NCBI Taxonomy" id="268505"/>
    <lineage>
        <taxon>Eukaryota</taxon>
        <taxon>Fungi</taxon>
        <taxon>Dikarya</taxon>
        <taxon>Ascomycota</taxon>
        <taxon>Pezizomycotina</taxon>
        <taxon>Sordariomycetes</taxon>
        <taxon>Hypocreomycetidae</taxon>
        <taxon>Hypocreales</taxon>
        <taxon>Ophiocordycipitaceae</taxon>
        <taxon>Ophiocordyceps</taxon>
    </lineage>
</organism>
<dbReference type="PANTHER" id="PTHR21310">
    <property type="entry name" value="AMINOGLYCOSIDE PHOSPHOTRANSFERASE-RELATED-RELATED"/>
    <property type="match status" value="1"/>
</dbReference>
<proteinExistence type="predicted"/>
<feature type="domain" description="Aminoglycoside phosphotransferase" evidence="1">
    <location>
        <begin position="58"/>
        <end position="238"/>
    </location>
</feature>
<dbReference type="PANTHER" id="PTHR21310:SF55">
    <property type="entry name" value="AMINOGLYCOSIDE PHOSPHOTRANSFERASE DOMAIN-CONTAINING PROTEIN"/>
    <property type="match status" value="1"/>
</dbReference>
<evidence type="ECO:0000313" key="2">
    <source>
        <dbReference type="EMBL" id="PFH61723.1"/>
    </source>
</evidence>
<accession>A0A2A9PLF3</accession>
<dbReference type="EMBL" id="LAZP02000057">
    <property type="protein sequence ID" value="PFH61723.1"/>
    <property type="molecule type" value="Genomic_DNA"/>
</dbReference>
<dbReference type="Pfam" id="PF01636">
    <property type="entry name" value="APH"/>
    <property type="match status" value="1"/>
</dbReference>
<gene>
    <name evidence="2" type="ORF">XA68_16444</name>
</gene>
<dbReference type="InterPro" id="IPR002575">
    <property type="entry name" value="Aminoglycoside_PTrfase"/>
</dbReference>
<dbReference type="SUPFAM" id="SSF56112">
    <property type="entry name" value="Protein kinase-like (PK-like)"/>
    <property type="match status" value="1"/>
</dbReference>
<dbReference type="InterPro" id="IPR011009">
    <property type="entry name" value="Kinase-like_dom_sf"/>
</dbReference>
<sequence length="278" mass="32280">MRETTTEPIDAALLPRWLTIFIVKARNQRHLRRLWKHRPSLLLAFNIFIKVKPYENLAEAYALRFVSRHTSIPVPKVHCAFVYKGKTYIVMSKIRGQMLRNGWLSRPQESKKKILEQLSRMLAELRSVPRPAGVGVSNVNGGPFEDCRLPSQARRSPYATTRNFHQALANDLDPDVEYGNLGPDVAELLCFYRESRHDLVLTHGDLSSLNILARGDQVVGIVDWETAGWFPSYWEYTCAKYVNPYNTFWEQEVDHFLPSLPHELRMESIRRKYFSGDF</sequence>
<evidence type="ECO:0000313" key="3">
    <source>
        <dbReference type="Proteomes" id="UP000037136"/>
    </source>
</evidence>
<comment type="caution">
    <text evidence="2">The sequence shown here is derived from an EMBL/GenBank/DDBJ whole genome shotgun (WGS) entry which is preliminary data.</text>
</comment>
<protein>
    <recommendedName>
        <fullName evidence="1">Aminoglycoside phosphotransferase domain-containing protein</fullName>
    </recommendedName>
</protein>
<evidence type="ECO:0000259" key="1">
    <source>
        <dbReference type="Pfam" id="PF01636"/>
    </source>
</evidence>
<reference evidence="2 3" key="2">
    <citation type="journal article" date="2017" name="Sci. Rep.">
        <title>Ant-infecting Ophiocordyceps genomes reveal a high diversity of potential behavioral manipulation genes and a possible major role for enterotoxins.</title>
        <authorList>
            <person name="de Bekker C."/>
            <person name="Ohm R.A."/>
            <person name="Evans H.C."/>
            <person name="Brachmann A."/>
            <person name="Hughes D.P."/>
        </authorList>
    </citation>
    <scope>NUCLEOTIDE SEQUENCE [LARGE SCALE GENOMIC DNA]</scope>
    <source>
        <strain evidence="2 3">SC16a</strain>
    </source>
</reference>